<dbReference type="InterPro" id="IPR036770">
    <property type="entry name" value="Ankyrin_rpt-contain_sf"/>
</dbReference>
<keyword evidence="2" id="KW-1185">Reference proteome</keyword>
<name>A0A4U0VHT3_9PEZI</name>
<accession>A0A4U0VHT3</accession>
<dbReference type="PANTHER" id="PTHR46224">
    <property type="entry name" value="ANKYRIN REPEAT FAMILY PROTEIN"/>
    <property type="match status" value="1"/>
</dbReference>
<comment type="caution">
    <text evidence="1">The sequence shown here is derived from an EMBL/GenBank/DDBJ whole genome shotgun (WGS) entry which is preliminary data.</text>
</comment>
<dbReference type="OrthoDB" id="1722345at2759"/>
<dbReference type="EMBL" id="NAJQ01002138">
    <property type="protein sequence ID" value="TKA48780.1"/>
    <property type="molecule type" value="Genomic_DNA"/>
</dbReference>
<dbReference type="Proteomes" id="UP000309340">
    <property type="component" value="Unassembled WGS sequence"/>
</dbReference>
<dbReference type="Gene3D" id="1.25.40.20">
    <property type="entry name" value="Ankyrin repeat-containing domain"/>
    <property type="match status" value="1"/>
</dbReference>
<sequence>MGPSRVSVRDLSTPDFDMDAALQYFDFSGKVESHLYAAPQPAPYCGDVIERIEDASARGDLPAIQEAFLELQDSPSWYFYAKAPGSALFIAIENQRTSIVAFLLKRVVTVGLSHGKIATLKRNIGVLELLLDHGWDINVQLEWASPPPLALAIEESHLTAWFLSHGADPNARCLLDLTPLSAAVQYAPLPVIKSLFVYGGSINSGQLLHYAVRRDTHDALEVLTYILAKGSPINEVMYQNH</sequence>
<organism evidence="1 2">
    <name type="scientific">Friedmanniomyces simplex</name>
    <dbReference type="NCBI Taxonomy" id="329884"/>
    <lineage>
        <taxon>Eukaryota</taxon>
        <taxon>Fungi</taxon>
        <taxon>Dikarya</taxon>
        <taxon>Ascomycota</taxon>
        <taxon>Pezizomycotina</taxon>
        <taxon>Dothideomycetes</taxon>
        <taxon>Dothideomycetidae</taxon>
        <taxon>Mycosphaerellales</taxon>
        <taxon>Teratosphaeriaceae</taxon>
        <taxon>Friedmanniomyces</taxon>
    </lineage>
</organism>
<evidence type="ECO:0000313" key="1">
    <source>
        <dbReference type="EMBL" id="TKA48780.1"/>
    </source>
</evidence>
<dbReference type="SUPFAM" id="SSF48403">
    <property type="entry name" value="Ankyrin repeat"/>
    <property type="match status" value="1"/>
</dbReference>
<proteinExistence type="predicted"/>
<dbReference type="PANTHER" id="PTHR46224:SF64">
    <property type="entry name" value="IQ MOTIF AND ANKYRIN REPEAT DOMAIN-CONTAINING PROTEIN 1"/>
    <property type="match status" value="1"/>
</dbReference>
<protein>
    <submittedName>
        <fullName evidence="1">Uncharacterized protein</fullName>
    </submittedName>
</protein>
<evidence type="ECO:0000313" key="2">
    <source>
        <dbReference type="Proteomes" id="UP000309340"/>
    </source>
</evidence>
<gene>
    <name evidence="1" type="ORF">B0A55_13069</name>
</gene>
<reference evidence="1 2" key="1">
    <citation type="submission" date="2017-03" db="EMBL/GenBank/DDBJ databases">
        <title>Genomes of endolithic fungi from Antarctica.</title>
        <authorList>
            <person name="Coleine C."/>
            <person name="Masonjones S."/>
            <person name="Stajich J.E."/>
        </authorList>
    </citation>
    <scope>NUCLEOTIDE SEQUENCE [LARGE SCALE GENOMIC DNA]</scope>
    <source>
        <strain evidence="1 2">CCFEE 5184</strain>
    </source>
</reference>
<dbReference type="AlphaFoldDB" id="A0A4U0VHT3"/>
<dbReference type="InterPro" id="IPR051616">
    <property type="entry name" value="Cul2-RING_E3_ligase_SR"/>
</dbReference>